<keyword evidence="4" id="KW-1185">Reference proteome</keyword>
<evidence type="ECO:0000313" key="3">
    <source>
        <dbReference type="EMBL" id="CAA7032831.1"/>
    </source>
</evidence>
<name>A0A6D2J6C2_9BRAS</name>
<feature type="compositionally biased region" description="Basic and acidic residues" evidence="1">
    <location>
        <begin position="2075"/>
        <end position="2087"/>
    </location>
</feature>
<evidence type="ECO:0000313" key="4">
    <source>
        <dbReference type="Proteomes" id="UP000467841"/>
    </source>
</evidence>
<dbReference type="OrthoDB" id="1936617at2759"/>
<feature type="domain" description="ZFYVE26-like TPR repeats" evidence="2">
    <location>
        <begin position="2380"/>
        <end position="2498"/>
    </location>
</feature>
<feature type="region of interest" description="Disordered" evidence="1">
    <location>
        <begin position="1894"/>
        <end position="1917"/>
    </location>
</feature>
<gene>
    <name evidence="3" type="ORF">MERR_LOCUS20066</name>
</gene>
<dbReference type="Proteomes" id="UP000467841">
    <property type="component" value="Unassembled WGS sequence"/>
</dbReference>
<accession>A0A6D2J6C2</accession>
<feature type="compositionally biased region" description="Low complexity" evidence="1">
    <location>
        <begin position="1902"/>
        <end position="1915"/>
    </location>
</feature>
<dbReference type="PANTHER" id="PTHR35478">
    <property type="entry name" value="ZINC FINGER FYVE DOMAIN PROTEIN"/>
    <property type="match status" value="1"/>
</dbReference>
<dbReference type="InterPro" id="IPR057946">
    <property type="entry name" value="TPR_ZFYVE26"/>
</dbReference>
<feature type="region of interest" description="Disordered" evidence="1">
    <location>
        <begin position="118"/>
        <end position="137"/>
    </location>
</feature>
<feature type="region of interest" description="Disordered" evidence="1">
    <location>
        <begin position="2075"/>
        <end position="2102"/>
    </location>
</feature>
<dbReference type="EMBL" id="CACVBM020001129">
    <property type="protein sequence ID" value="CAA7032831.1"/>
    <property type="molecule type" value="Genomic_DNA"/>
</dbReference>
<evidence type="ECO:0000259" key="2">
    <source>
        <dbReference type="Pfam" id="PF25569"/>
    </source>
</evidence>
<evidence type="ECO:0000256" key="1">
    <source>
        <dbReference type="SAM" id="MobiDB-lite"/>
    </source>
</evidence>
<proteinExistence type="predicted"/>
<feature type="region of interest" description="Disordered" evidence="1">
    <location>
        <begin position="1024"/>
        <end position="1055"/>
    </location>
</feature>
<feature type="region of interest" description="Disordered" evidence="1">
    <location>
        <begin position="1726"/>
        <end position="1753"/>
    </location>
</feature>
<comment type="caution">
    <text evidence="3">The sequence shown here is derived from an EMBL/GenBank/DDBJ whole genome shotgun (WGS) entry which is preliminary data.</text>
</comment>
<organism evidence="3 4">
    <name type="scientific">Microthlaspi erraticum</name>
    <dbReference type="NCBI Taxonomy" id="1685480"/>
    <lineage>
        <taxon>Eukaryota</taxon>
        <taxon>Viridiplantae</taxon>
        <taxon>Streptophyta</taxon>
        <taxon>Embryophyta</taxon>
        <taxon>Tracheophyta</taxon>
        <taxon>Spermatophyta</taxon>
        <taxon>Magnoliopsida</taxon>
        <taxon>eudicotyledons</taxon>
        <taxon>Gunneridae</taxon>
        <taxon>Pentapetalae</taxon>
        <taxon>rosids</taxon>
        <taxon>malvids</taxon>
        <taxon>Brassicales</taxon>
        <taxon>Brassicaceae</taxon>
        <taxon>Coluteocarpeae</taxon>
        <taxon>Microthlaspi</taxon>
    </lineage>
</organism>
<feature type="region of interest" description="Disordered" evidence="1">
    <location>
        <begin position="1315"/>
        <end position="1334"/>
    </location>
</feature>
<dbReference type="Pfam" id="PF25569">
    <property type="entry name" value="TPR_ZFYVE26"/>
    <property type="match status" value="1"/>
</dbReference>
<reference evidence="3" key="1">
    <citation type="submission" date="2020-01" db="EMBL/GenBank/DDBJ databases">
        <authorList>
            <person name="Mishra B."/>
        </authorList>
    </citation>
    <scope>NUCLEOTIDE SEQUENCE [LARGE SCALE GENOMIC DNA]</scope>
</reference>
<sequence length="2501" mass="279903">MDKETEILSRLAANHLHLAQFEPLKATLLALRVRNPDLALTILQTIVSNAGRFDNVLWSRSCSSPSLLAFLSTIELLRFENPTSPWGFDSETLSFRADFLLMVQVLIDRVTERIREEQRVELESESENDESEKRDENGGLRNCVRVLQGFLELGVERLKFDVDTSSSGGSYMIEEEEFVSLRSIVLDYSDVFDALCCNIKRQLIGSEGYVTSLADEVEREEEEEVERKESIGIGSREQDNNNVFALIQRNVQLAQLDAMRKCLDEEDEHKAAERIRYLHLDYGVEKENYHAVLKALLSRVMEKKDEYGDSWHMVRRKLLFIYKEALSSNCGDLVQMIQGIQDDMLLPDSPLHLSLDNDQIPFPLECFRRYLLDLKTERNLEDKTSPMSKAINSCLRDMYHYARISGSHVLECVMCAALSSVKKEKLQDASDVLALFPRLRPLVASMGWDLLPGKTATRRKLMRLLWTSNSQATRLEESSLYGNQTDEKSCVEHLCDTLCYQLELASFAACVNSGKSWTPKASFLMHGNATSEHDDAEVDPFVENLVLERLSAQSPLRVLFDVVPGIKFQEAISLISMQPIASTAEAWKRVQDIELMHMRYALEAIVLALGAMEEIMKNETDAGHGVVFYYLKDLTSHLEAIKSVPRKIMMVNIVISLLHIDDIRLSSTQRFSSECFSEKSNTPGLDNDDLDSEGEREIVISFTRQLLNVLRRNLPSQLTEQECQLDGNYSAEGRQALEWRVSLARRFIEDCEWRLSVMQHLLPLSERQWGLKEVLSVLRAAPEKLLNLCMQRAKYDIGEQAVHRFALSAEDKATLELAEWVDNAFNRTLVEDVMSRAAEGESAVQDLDFRSLGSQLSPLALILLCIDAAASSAKSPTISKQLLDKSQVMLSEIYPGGSPKVGFTYWDQVHEVAIISVLRRILKRLQEFLEQDNPQILQASFSGDTIISSCTESHRQGQKDRALAMLHQMIEDAHRGKRQFLSGKLHNLARAIADEKPEVDVLTGDGTDMTIEKDGVLGLGLKYTKQSPSGSANRDVDGNPVSHETEDKGKRSFGPLSNKSSTYLSQFILYIAAIGDIVDGTDTTHDFNFFSLVYERPKDLLTRLVFDRSSTESAAKVAEVMSADFVHEVISACVPPVYPPRSGHGWACIPVIPTTPSSHSESKVLSPSKEAKPNCYVRSSATPGVPLYPLQLDIIKHLVKISPVRAVLACVFGGSILYNGSDSVISSSLNDEFTSSPDEDRLFYEFSLDQSERFPTLNRWIQMETNLHRVSEFVVTPKENPDDTRIKPDERTGIKRLLEHDSDSESDAEEVFSNNIQPALTDSSGRDGGPFESGIGRTDPTVFLSFDWENEVPYEKAVNRLIDEGKLMDALALSDRFLRNGASDLLLQLLIKSSEENPSTLERSQGYGGQSNWSNSWQYCLRLKDKQLAATLALKYMHTWELDAALNVLTMCSCHLLESDPISYEVLQRRQALQKYSHILSADDRHNSWQEVEAECKEDPEGLALRLAGKGAVSAALEVAESAGLSIDLRRELQGRQLVKLLTTDPLNGGGPAEASRFLSSLQDSADALPVVMGAMQLLPDLRSKQLLVHFFLKRKDSNLSESEVARLNSWALGLKVLAALPLPWQQRCSSLHEHPHLIFEALLMRKQLQYASLILKEFPALRDNNVIMAYASKAIAVTINPPPREPRITVSASRLRQKPRAAKASFTSSLSNFQREARRAFSWTPRNAENRTTSKDVHRKRKNSGLGAPERAAWEAMTGIQEEQGSSYSADGQDRLPSVSIAEEWMLTGQTTKDEAVRASHKYESTPDIILFKALLSLCSDELVSARSAIDLCINQMKNVLSSKQLSEGASVETIGRAYHATEAFVQGLSYAKSLLRKLLGATELTNNNIERSRDVDDISSDTGSSSVGSQSTDEPPEVLSLAEIWLGRAELLQSLLGSGIAASLDDIADQLSSECLRDRLISDERYSMAVYMCKKCKIDVFPVWKAWGLALLRMERYAQARVKFKQAFQLKGEDIPDVIQEIINTIEGGPPVDVSTVRSMYDHLAKSAPTILDDSLSADSYLNVLHMPSTFPRSERSRRSLESEKNNSVPGLDFDDGPRSNLDSTRYSECTNYLQEHARPNLLGFMFRHGHFKDACMLFFPPSALPLPLQTSSVGAVSSSSSPQRTDPLATEYGTIENLCEFCVGYGAISSLEEVITERLGSTKQQDQAINQYIAGALTRICAFFETNRHFNYLYKFLVLKKDYVTSGYCCIQLFMNSNTQEEAVRHLEHAQAHFDEALTARLRGSDSKKLVTKGVRGKSAVEKLSQEALLTLATRVKMQIDVVKSFSDSEGAPWKQSLFGNPNDSETSRRRCEIVETLVEKNFDLAFQVIYEFKLSAVDIYAGVAASLADRKKGGQLTELFKNVKGTIEDDDWDQVLGAAISVYANKHKERPDRLIDMLTSSHRKVLACVVCGRLKSAFQIAAKSGSVADVQYVAHQALHANSLTVLDMCKQWLAQYM</sequence>
<dbReference type="PANTHER" id="PTHR35478:SF1">
    <property type="entry name" value="ZINC FINGER FYVE DOMAIN-CONTAINING PROTEIN 26"/>
    <property type="match status" value="1"/>
</dbReference>
<protein>
    <recommendedName>
        <fullName evidence="2">ZFYVE26-like TPR repeats domain-containing protein</fullName>
    </recommendedName>
</protein>